<protein>
    <submittedName>
        <fullName evidence="3">Glycosyltransferase family 4 protein</fullName>
    </submittedName>
</protein>
<gene>
    <name evidence="3" type="ORF">NG800_011335</name>
</gene>
<feature type="domain" description="Glycosyltransferase subfamily 4-like N-terminal" evidence="2">
    <location>
        <begin position="31"/>
        <end position="169"/>
    </location>
</feature>
<dbReference type="Pfam" id="PF13439">
    <property type="entry name" value="Glyco_transf_4"/>
    <property type="match status" value="1"/>
</dbReference>
<dbReference type="RefSeq" id="WP_063969278.1">
    <property type="nucleotide sequence ID" value="NZ_JAMXLT020000019.1"/>
</dbReference>
<accession>A0ABU4JIL1</accession>
<dbReference type="PANTHER" id="PTHR12526:SF637">
    <property type="entry name" value="GLYCOSYLTRANSFERASE EPSF-RELATED"/>
    <property type="match status" value="1"/>
</dbReference>
<dbReference type="InterPro" id="IPR001296">
    <property type="entry name" value="Glyco_trans_1"/>
</dbReference>
<dbReference type="PANTHER" id="PTHR12526">
    <property type="entry name" value="GLYCOSYLTRANSFERASE"/>
    <property type="match status" value="1"/>
</dbReference>
<proteinExistence type="predicted"/>
<dbReference type="SUPFAM" id="SSF53756">
    <property type="entry name" value="UDP-Glycosyltransferase/glycogen phosphorylase"/>
    <property type="match status" value="1"/>
</dbReference>
<dbReference type="Pfam" id="PF00534">
    <property type="entry name" value="Glycos_transf_1"/>
    <property type="match status" value="1"/>
</dbReference>
<dbReference type="CDD" id="cd03808">
    <property type="entry name" value="GT4_CapM-like"/>
    <property type="match status" value="1"/>
</dbReference>
<dbReference type="Proteomes" id="UP001204439">
    <property type="component" value="Unassembled WGS sequence"/>
</dbReference>
<keyword evidence="4" id="KW-1185">Reference proteome</keyword>
<dbReference type="Gene3D" id="3.40.50.2000">
    <property type="entry name" value="Glycogen Phosphorylase B"/>
    <property type="match status" value="2"/>
</dbReference>
<reference evidence="3 4" key="1">
    <citation type="submission" date="2023-11" db="EMBL/GenBank/DDBJ databases">
        <title>First isolation, identification, and characterization of non-pathogenic Epilithonimonas ginsengisoli isolated from diseased farmed rainbow trout (Oncorhynchus mykiss) in Chile.</title>
        <authorList>
            <person name="Miranda C.D."/>
            <person name="Irgang R."/>
            <person name="Concha C."/>
            <person name="Rojas R."/>
            <person name="Avendano R."/>
        </authorList>
    </citation>
    <scope>NUCLEOTIDE SEQUENCE [LARGE SCALE GENOMIC DNA]</scope>
    <source>
        <strain evidence="3 4">FP99</strain>
    </source>
</reference>
<evidence type="ECO:0000259" key="1">
    <source>
        <dbReference type="Pfam" id="PF00534"/>
    </source>
</evidence>
<dbReference type="EMBL" id="JAMXLT020000019">
    <property type="protein sequence ID" value="MDW8549506.1"/>
    <property type="molecule type" value="Genomic_DNA"/>
</dbReference>
<evidence type="ECO:0000313" key="3">
    <source>
        <dbReference type="EMBL" id="MDW8549506.1"/>
    </source>
</evidence>
<organism evidence="3 4">
    <name type="scientific">Epilithonimonas ginsengisoli</name>
    <dbReference type="NCBI Taxonomy" id="1245592"/>
    <lineage>
        <taxon>Bacteria</taxon>
        <taxon>Pseudomonadati</taxon>
        <taxon>Bacteroidota</taxon>
        <taxon>Flavobacteriia</taxon>
        <taxon>Flavobacteriales</taxon>
        <taxon>Weeksellaceae</taxon>
        <taxon>Chryseobacterium group</taxon>
        <taxon>Epilithonimonas</taxon>
    </lineage>
</organism>
<name>A0ABU4JIL1_9FLAO</name>
<evidence type="ECO:0000259" key="2">
    <source>
        <dbReference type="Pfam" id="PF13439"/>
    </source>
</evidence>
<dbReference type="InterPro" id="IPR028098">
    <property type="entry name" value="Glyco_trans_4-like_N"/>
</dbReference>
<evidence type="ECO:0000313" key="4">
    <source>
        <dbReference type="Proteomes" id="UP001204439"/>
    </source>
</evidence>
<comment type="caution">
    <text evidence="3">The sequence shown here is derived from an EMBL/GenBank/DDBJ whole genome shotgun (WGS) entry which is preliminary data.</text>
</comment>
<feature type="domain" description="Glycosyl transferase family 1" evidence="1">
    <location>
        <begin position="191"/>
        <end position="345"/>
    </location>
</feature>
<sequence length="383" mass="43369">MKKVFRISTVPSSLNILLKGQLRYLNQFFEITAISGSGQDLDDTRLRENVKTHVIEMQRPISPFKDLISLVKLYWYFKKERPDIIHSITPKAGLLSMIAGKLAGIPIRMHTFTGLVFPYKNGLMQKVLIMMDRLLCYCATNIYPEGQGVKKDLEQYEITKKPLKVIANGNVNGIDIAYFDPVLFSEIDKLALRNELEIDGTDFVFLFVGRLVRDKGINELVEAFVELNIKSPKTKLLLVGPFEEELDPVLPETKNKIQNNANIISVGFQKDVRPYFAISDTFIFPSYREGFPNVLLQAGAMGLFSIVTDISGSNEIIKNGLNGQVIPVRDKNELFKAMSARLKNNNDGSPNENICRSLIAKAYEQSNVWESIKNEYYSLIDNN</sequence>